<accession>A0A433XAD5</accession>
<evidence type="ECO:0000256" key="1">
    <source>
        <dbReference type="SAM" id="SignalP"/>
    </source>
</evidence>
<feature type="chain" id="PRO_5019356789" description="PepSY domain-containing protein" evidence="1">
    <location>
        <begin position="26"/>
        <end position="95"/>
    </location>
</feature>
<organism evidence="2 3">
    <name type="scientific">Arsenicitalea aurantiaca</name>
    <dbReference type="NCBI Taxonomy" id="1783274"/>
    <lineage>
        <taxon>Bacteria</taxon>
        <taxon>Pseudomonadati</taxon>
        <taxon>Pseudomonadota</taxon>
        <taxon>Alphaproteobacteria</taxon>
        <taxon>Hyphomicrobiales</taxon>
        <taxon>Devosiaceae</taxon>
        <taxon>Arsenicitalea</taxon>
    </lineage>
</organism>
<proteinExistence type="predicted"/>
<gene>
    <name evidence="2" type="ORF">EMQ25_08900</name>
</gene>
<feature type="signal peptide" evidence="1">
    <location>
        <begin position="1"/>
        <end position="25"/>
    </location>
</feature>
<keyword evidence="1" id="KW-0732">Signal</keyword>
<dbReference type="AlphaFoldDB" id="A0A433XAD5"/>
<evidence type="ECO:0000313" key="2">
    <source>
        <dbReference type="EMBL" id="RUT30988.1"/>
    </source>
</evidence>
<evidence type="ECO:0008006" key="4">
    <source>
        <dbReference type="Google" id="ProtNLM"/>
    </source>
</evidence>
<name>A0A433XAD5_9HYPH</name>
<keyword evidence="3" id="KW-1185">Reference proteome</keyword>
<evidence type="ECO:0000313" key="3">
    <source>
        <dbReference type="Proteomes" id="UP000281547"/>
    </source>
</evidence>
<sequence length="95" mass="9655">MKNALLALFAAGTLFSLAPAESVQAQACLSNQELQEAVSSGRVAPVADVLARAGVGRDQQVLSVRACDEGGRIVYVVGVLGADGNAQNLTLPAGF</sequence>
<comment type="caution">
    <text evidence="2">The sequence shown here is derived from an EMBL/GenBank/DDBJ whole genome shotgun (WGS) entry which is preliminary data.</text>
</comment>
<dbReference type="EMBL" id="RZNJ01000003">
    <property type="protein sequence ID" value="RUT30988.1"/>
    <property type="molecule type" value="Genomic_DNA"/>
</dbReference>
<reference evidence="2 3" key="1">
    <citation type="journal article" date="2016" name="Int. J. Syst. Evol. Microbiol.">
        <title>Arsenicitalea aurantiaca gen. nov., sp. nov., a new member of the family Hyphomicrobiaceae, isolated from high-arsenic sediment.</title>
        <authorList>
            <person name="Mu Y."/>
            <person name="Zhou L."/>
            <person name="Zeng X.C."/>
            <person name="Liu L."/>
            <person name="Pan Y."/>
            <person name="Chen X."/>
            <person name="Wang J."/>
            <person name="Li S."/>
            <person name="Li W.J."/>
            <person name="Wang Y."/>
        </authorList>
    </citation>
    <scope>NUCLEOTIDE SEQUENCE [LARGE SCALE GENOMIC DNA]</scope>
    <source>
        <strain evidence="2 3">42-50</strain>
    </source>
</reference>
<dbReference type="RefSeq" id="WP_127188234.1">
    <property type="nucleotide sequence ID" value="NZ_RZNJ01000003.1"/>
</dbReference>
<dbReference type="OrthoDB" id="7950342at2"/>
<protein>
    <recommendedName>
        <fullName evidence="4">PepSY domain-containing protein</fullName>
    </recommendedName>
</protein>
<dbReference type="Proteomes" id="UP000281547">
    <property type="component" value="Unassembled WGS sequence"/>
</dbReference>